<name>A0A9D7STQ5_9BACT</name>
<gene>
    <name evidence="2" type="ORF">IPP15_11195</name>
</gene>
<dbReference type="EMBL" id="JADKGY010000008">
    <property type="protein sequence ID" value="MBK9982968.1"/>
    <property type="molecule type" value="Genomic_DNA"/>
</dbReference>
<evidence type="ECO:0000313" key="3">
    <source>
        <dbReference type="Proteomes" id="UP000808337"/>
    </source>
</evidence>
<dbReference type="Proteomes" id="UP000808337">
    <property type="component" value="Unassembled WGS sequence"/>
</dbReference>
<protein>
    <submittedName>
        <fullName evidence="2">PD40 domain-containing protein</fullName>
    </submittedName>
</protein>
<dbReference type="PANTHER" id="PTHR36842">
    <property type="entry name" value="PROTEIN TOLB HOMOLOG"/>
    <property type="match status" value="1"/>
</dbReference>
<dbReference type="SUPFAM" id="SSF82171">
    <property type="entry name" value="DPP6 N-terminal domain-like"/>
    <property type="match status" value="1"/>
</dbReference>
<dbReference type="AlphaFoldDB" id="A0A9D7STQ5"/>
<accession>A0A9D7STQ5</accession>
<reference evidence="2 3" key="1">
    <citation type="submission" date="2020-10" db="EMBL/GenBank/DDBJ databases">
        <title>Connecting structure to function with the recovery of over 1000 high-quality activated sludge metagenome-assembled genomes encoding full-length rRNA genes using long-read sequencing.</title>
        <authorList>
            <person name="Singleton C.M."/>
            <person name="Petriglieri F."/>
            <person name="Kristensen J.M."/>
            <person name="Kirkegaard R.H."/>
            <person name="Michaelsen T.Y."/>
            <person name="Andersen M.H."/>
            <person name="Karst S.M."/>
            <person name="Dueholm M.S."/>
            <person name="Nielsen P.H."/>
            <person name="Albertsen M."/>
        </authorList>
    </citation>
    <scope>NUCLEOTIDE SEQUENCE [LARGE SCALE GENOMIC DNA]</scope>
    <source>
        <strain evidence="2">Ribe_18-Q3-R11-54_MAXAC.273</strain>
    </source>
</reference>
<evidence type="ECO:0000313" key="2">
    <source>
        <dbReference type="EMBL" id="MBK9982968.1"/>
    </source>
</evidence>
<sequence length="1027" mass="115737">MKERLLLIALMIGLFIIPSTTHAQLFGQNKPRYRTFEFNVLETPHFAIHSYVKNKAALDQMADWAEMWYGMHSVVLNDTYTEKNPIIFYNNHAEFQQTNAIYGDIGIGTGGVTEGFKNRVILPFTMINQQNQHVLGHELVHSFQYHKIISGDSTSLQSLANLPLWMVEGMAEYLSLGRIDPYTAMWMRDAVLNDDVPNIKKLSGYKYFPYRYGQAFWAFFSGTYGDDMIAPLFMNTAMYGLDVALAITLNTTQADLGAAFTESLKTYYTPLLGDMKENTVGKKIISEENAGRLNVSPVISPNGKYVIFLSDKNLFSIDLYLADARTGKIIRKVNSFLHSGNLDDLNLFESSGTWSPNSEQFAFVGVAKGQNVLVIRNPDSGSTVDEINMPGINAIAHPSWSPDGKEIAFSGMIEGQTDLFIYNLKSKKVRQLTDDLYSEVYPDYSPDGKFLVFSSDRKTFEQKKVHGRWNLHLSRINLEDKSINDYDQIFPGADCLNPCYDPNGNVYFVSDRDGFRNLYRTNLNGELLQMTDLKTGISGISQYSPAISVSKSNDRIAYTHYFKSGYDIYEAKEAAFLHTMVRPDDVHYEAGTLPVVLDKNHQLVMGNIEKLDNVNPPSPSVYKDVPYKGKFKLDYIDGGGGLGVNAGGIGSRTGLAGGINMIFSDILGDNQLYSTVALNGEIYDIGGSFQYLNQKGPLAWGFTASHIPLRTGQYKYYKSSLNIDGVVLPVIVEEENILRIFQEQISGLLQYPFSKYLRVEGSMGLNFRFFRLDRRNYYYTDDQFQQFVTQSDREKIKLPNDTIVFGFFRVKKTTFYNPSIAIVGDNSQFGLASPINGYRYRLDFSDYFGGYQFQTASADFRFYRWMKPVSFAFRAMHYSTLGRDSKAFYPILIGEMGLVHGYGYGRLNEFSSSGALDPNQLFGSKFFVSNFEVRLPFTGPERLALIKSNALFTELAWFVDGGVAFNDYKDLGKKDPEGGNVKPKLVFSTGFSARVNVFGALIVEPFFAWPLLKNTPGKFGVFLVPGW</sequence>
<organism evidence="2 3">
    <name type="scientific">Candidatus Opimibacter skivensis</name>
    <dbReference type="NCBI Taxonomy" id="2982028"/>
    <lineage>
        <taxon>Bacteria</taxon>
        <taxon>Pseudomonadati</taxon>
        <taxon>Bacteroidota</taxon>
        <taxon>Saprospiria</taxon>
        <taxon>Saprospirales</taxon>
        <taxon>Saprospiraceae</taxon>
        <taxon>Candidatus Opimibacter</taxon>
    </lineage>
</organism>
<dbReference type="InterPro" id="IPR011042">
    <property type="entry name" value="6-blade_b-propeller_TolB-like"/>
</dbReference>
<proteinExistence type="inferred from homology"/>
<dbReference type="Pfam" id="PF07676">
    <property type="entry name" value="PD40"/>
    <property type="match status" value="3"/>
</dbReference>
<dbReference type="InterPro" id="IPR011659">
    <property type="entry name" value="WD40"/>
</dbReference>
<dbReference type="Gene3D" id="2.120.10.30">
    <property type="entry name" value="TolB, C-terminal domain"/>
    <property type="match status" value="1"/>
</dbReference>
<dbReference type="PANTHER" id="PTHR36842:SF1">
    <property type="entry name" value="PROTEIN TOLB"/>
    <property type="match status" value="1"/>
</dbReference>
<comment type="similarity">
    <text evidence="1">Belongs to the TolB family.</text>
</comment>
<comment type="caution">
    <text evidence="2">The sequence shown here is derived from an EMBL/GenBank/DDBJ whole genome shotgun (WGS) entry which is preliminary data.</text>
</comment>
<evidence type="ECO:0000256" key="1">
    <source>
        <dbReference type="ARBA" id="ARBA00009820"/>
    </source>
</evidence>